<feature type="transmembrane region" description="Helical" evidence="2">
    <location>
        <begin position="568"/>
        <end position="589"/>
    </location>
</feature>
<sequence>MSSTTSQSPLHEKSHDMSPPPPPPPPTPEPTAQPTTTTPQLQIQEGSMLYSCILFVITSTHLFLSARFAIRKTRAAEIKVLLFFPLAVACMCLSFALRPRDTSKRHTALLIVQYSLFSYGSFVCWSLGRRQSGSDLVFFTVTRVVIATCLLMFAFECRRKIASRPDKELANFLATGVLRDGILAGLGQILFLGVESSRCYADLDPDETKDECNRSLKSQTGLGMLVAIFVIIKVSSGAVPPQILSRHLVSPRQILTMDLNMGEAVQFFSFLNAFICVLFLLGFYGAEGDFTSPVEKTLINTVTIVGGALLTFTSIWKGYQIWQDMKVGVDNLPPAKEYPLVKELHIFWTAMALFSTSFVTIMNINASIIYTAGSTNANFTFVRNFLLPLAMIPFVAAFLGRPGEEGRKYKCFLILHFLLFGWVNEFLLAYHSKLSQPNHVSSETILHIVVFLCWPFVLYLALMIRSSIADLEPVELDEFLTVRMFRSNFAVVSPIFFVNFRSIKCVLEEGSPSQCSSTSYCALFLSFYLDFWLVLTLVTGSIKKSFRSRLQVSVEKVSKMKVTTRQSLVGTALAITFACGAFLYTLMSSEVSDQQETIKRVGVLGAGCILFAVTSEVIKAVQAQKMRKRRKTRSLATDTSRNSGLVKSSRDLENVQECSIFYSILGLLVIAGQAIFLVVGYAINGSSLVLLLSLTLNPVCFFALIIALHSRPLKSPCLANIQFSIFCIVTPIFFALGDIKYGSLTAAIMQVVRIVLVYIPFYMFAFKIRAFQNSFPPPSNFYTSTLLRNLLSLLLPILFLSFESLSCSFRYSPKQCVNSTAASSWLNIFLVSLYYINIVSTIKKTRQLTYSKILSLDLTVNQKLRIVTLLPCILISLYLLGLVEARGSSSYITAILGGVGLILLGVHALLVYRDAGDDEGRETRDDSDIDPTSNIALGALI</sequence>
<feature type="transmembrane region" description="Helical" evidence="2">
    <location>
        <begin position="346"/>
        <end position="369"/>
    </location>
</feature>
<feature type="transmembrane region" description="Helical" evidence="2">
    <location>
        <begin position="444"/>
        <end position="464"/>
    </location>
</feature>
<keyword evidence="2" id="KW-0472">Membrane</keyword>
<feature type="transmembrane region" description="Helical" evidence="2">
    <location>
        <begin position="889"/>
        <end position="912"/>
    </location>
</feature>
<protein>
    <submittedName>
        <fullName evidence="3">Uncharacterized protein</fullName>
    </submittedName>
</protein>
<feature type="compositionally biased region" description="Pro residues" evidence="1">
    <location>
        <begin position="18"/>
        <end position="31"/>
    </location>
</feature>
<feature type="transmembrane region" description="Helical" evidence="2">
    <location>
        <begin position="717"/>
        <end position="737"/>
    </location>
</feature>
<feature type="transmembrane region" description="Helical" evidence="2">
    <location>
        <begin position="298"/>
        <end position="316"/>
    </location>
</feature>
<gene>
    <name evidence="3" type="ORF">TrLO_g8871</name>
</gene>
<name>A0A9W7CE42_9STRA</name>
<dbReference type="EMBL" id="BRXW01000052">
    <property type="protein sequence ID" value="GMI02999.1"/>
    <property type="molecule type" value="Genomic_DNA"/>
</dbReference>
<evidence type="ECO:0000256" key="1">
    <source>
        <dbReference type="SAM" id="MobiDB-lite"/>
    </source>
</evidence>
<feature type="transmembrane region" description="Helical" evidence="2">
    <location>
        <begin position="265"/>
        <end position="286"/>
    </location>
</feature>
<evidence type="ECO:0000313" key="4">
    <source>
        <dbReference type="Proteomes" id="UP001165122"/>
    </source>
</evidence>
<feature type="transmembrane region" description="Helical" evidence="2">
    <location>
        <begin position="864"/>
        <end position="883"/>
    </location>
</feature>
<comment type="caution">
    <text evidence="3">The sequence shown here is derived from an EMBL/GenBank/DDBJ whole genome shotgun (WGS) entry which is preliminary data.</text>
</comment>
<accession>A0A9W7CE42</accession>
<feature type="transmembrane region" description="Helical" evidence="2">
    <location>
        <begin position="743"/>
        <end position="765"/>
    </location>
</feature>
<dbReference type="Proteomes" id="UP001165122">
    <property type="component" value="Unassembled WGS sequence"/>
</dbReference>
<feature type="transmembrane region" description="Helical" evidence="2">
    <location>
        <begin position="786"/>
        <end position="805"/>
    </location>
</feature>
<feature type="transmembrane region" description="Helical" evidence="2">
    <location>
        <begin position="136"/>
        <end position="155"/>
    </location>
</feature>
<keyword evidence="4" id="KW-1185">Reference proteome</keyword>
<feature type="transmembrane region" description="Helical" evidence="2">
    <location>
        <begin position="381"/>
        <end position="399"/>
    </location>
</feature>
<evidence type="ECO:0000256" key="2">
    <source>
        <dbReference type="SAM" id="Phobius"/>
    </source>
</evidence>
<proteinExistence type="predicted"/>
<feature type="transmembrane region" description="Helical" evidence="2">
    <location>
        <begin position="825"/>
        <end position="843"/>
    </location>
</feature>
<feature type="region of interest" description="Disordered" evidence="1">
    <location>
        <begin position="1"/>
        <end position="39"/>
    </location>
</feature>
<evidence type="ECO:0000313" key="3">
    <source>
        <dbReference type="EMBL" id="GMI02999.1"/>
    </source>
</evidence>
<feature type="transmembrane region" description="Helical" evidence="2">
    <location>
        <begin position="222"/>
        <end position="244"/>
    </location>
</feature>
<feature type="transmembrane region" description="Helical" evidence="2">
    <location>
        <begin position="80"/>
        <end position="97"/>
    </location>
</feature>
<feature type="transmembrane region" description="Helical" evidence="2">
    <location>
        <begin position="411"/>
        <end position="432"/>
    </location>
</feature>
<reference evidence="4" key="1">
    <citation type="journal article" date="2023" name="Commun. Biol.">
        <title>Genome analysis of Parmales, the sister group of diatoms, reveals the evolutionary specialization of diatoms from phago-mixotrophs to photoautotrophs.</title>
        <authorList>
            <person name="Ban H."/>
            <person name="Sato S."/>
            <person name="Yoshikawa S."/>
            <person name="Yamada K."/>
            <person name="Nakamura Y."/>
            <person name="Ichinomiya M."/>
            <person name="Sato N."/>
            <person name="Blanc-Mathieu R."/>
            <person name="Endo H."/>
            <person name="Kuwata A."/>
            <person name="Ogata H."/>
        </authorList>
    </citation>
    <scope>NUCLEOTIDE SEQUENCE [LARGE SCALE GENOMIC DNA]</scope>
    <source>
        <strain evidence="4">NIES 3700</strain>
    </source>
</reference>
<feature type="transmembrane region" description="Helical" evidence="2">
    <location>
        <begin position="601"/>
        <end position="621"/>
    </location>
</feature>
<dbReference type="AlphaFoldDB" id="A0A9W7CE42"/>
<feature type="transmembrane region" description="Helical" evidence="2">
    <location>
        <begin position="109"/>
        <end position="127"/>
    </location>
</feature>
<feature type="transmembrane region" description="Helical" evidence="2">
    <location>
        <begin position="660"/>
        <end position="683"/>
    </location>
</feature>
<feature type="transmembrane region" description="Helical" evidence="2">
    <location>
        <begin position="689"/>
        <end position="708"/>
    </location>
</feature>
<feature type="transmembrane region" description="Helical" evidence="2">
    <location>
        <begin position="48"/>
        <end position="68"/>
    </location>
</feature>
<keyword evidence="2" id="KW-1133">Transmembrane helix</keyword>
<keyword evidence="2" id="KW-0812">Transmembrane</keyword>
<feature type="transmembrane region" description="Helical" evidence="2">
    <location>
        <begin position="523"/>
        <end position="542"/>
    </location>
</feature>
<organism evidence="3 4">
    <name type="scientific">Triparma laevis f. longispina</name>
    <dbReference type="NCBI Taxonomy" id="1714387"/>
    <lineage>
        <taxon>Eukaryota</taxon>
        <taxon>Sar</taxon>
        <taxon>Stramenopiles</taxon>
        <taxon>Ochrophyta</taxon>
        <taxon>Bolidophyceae</taxon>
        <taxon>Parmales</taxon>
        <taxon>Triparmaceae</taxon>
        <taxon>Triparma</taxon>
    </lineage>
</organism>
<dbReference type="OrthoDB" id="10550713at2759"/>